<feature type="domain" description="Transposase IS4-like" evidence="1">
    <location>
        <begin position="117"/>
        <end position="255"/>
    </location>
</feature>
<dbReference type="InterPro" id="IPR002559">
    <property type="entry name" value="Transposase_11"/>
</dbReference>
<proteinExistence type="predicted"/>
<dbReference type="PANTHER" id="PTHR30007">
    <property type="entry name" value="PHP DOMAIN PROTEIN"/>
    <property type="match status" value="1"/>
</dbReference>
<gene>
    <name evidence="3" type="ORF">A4V02_13030</name>
</gene>
<evidence type="ECO:0000259" key="2">
    <source>
        <dbReference type="Pfam" id="PF13340"/>
    </source>
</evidence>
<accession>A0A1B1SCJ8</accession>
<dbReference type="Pfam" id="PF01609">
    <property type="entry name" value="DDE_Tnp_1"/>
    <property type="match status" value="1"/>
</dbReference>
<sequence>MIELIDKDTIRMEILPYLTTAKRGYTCKGDLCEVIQCILYKLKTGCQWHMIPTMAIFTEVVLHYKTIFGKFRQWCKDGSWQKSWESLLGRNRDMIDLSSADLDGSHTVARRGGEEVGGAAHKAAQTTNAIFITDRQGIPMAMSEPKSGKHHDVHEIGTSLDQIFGMMDNAGISIDGLFLNADAGFDCHDFRRKCESAGIIANVDFNNHTKNDEKYLLDRELLSLRYSIERTNAWMDSFRSVLNRFDKTVSSWKGWNLLAFHVIFLKHINRLKKSR</sequence>
<dbReference type="KEGG" id="pary:A4V02_13030"/>
<feature type="domain" description="Insertion element IS402-like" evidence="2">
    <location>
        <begin position="14"/>
        <end position="82"/>
    </location>
</feature>
<dbReference type="AlphaFoldDB" id="A0A1B1SCJ8"/>
<evidence type="ECO:0000313" key="3">
    <source>
        <dbReference type="EMBL" id="ANU64554.2"/>
    </source>
</evidence>
<dbReference type="PANTHER" id="PTHR30007:SF0">
    <property type="entry name" value="TRANSPOSASE"/>
    <property type="match status" value="1"/>
</dbReference>
<dbReference type="Pfam" id="PF13340">
    <property type="entry name" value="DUF4096"/>
    <property type="match status" value="1"/>
</dbReference>
<evidence type="ECO:0000313" key="4">
    <source>
        <dbReference type="Proteomes" id="UP000186351"/>
    </source>
</evidence>
<dbReference type="GO" id="GO:0006313">
    <property type="term" value="P:DNA transposition"/>
    <property type="evidence" value="ECO:0007669"/>
    <property type="project" value="InterPro"/>
</dbReference>
<dbReference type="InterPro" id="IPR025161">
    <property type="entry name" value="IS402-like_dom"/>
</dbReference>
<accession>A0A1Z2XFX7</accession>
<dbReference type="OrthoDB" id="1270539at2"/>
<reference evidence="4" key="1">
    <citation type="submission" date="2016-04" db="EMBL/GenBank/DDBJ databases">
        <title>Complete Genome Sequences of Twelve Strains of a Stable Defined Moderately Diverse Mouse Microbiota 2 (sDMDMm2).</title>
        <authorList>
            <person name="Uchimura Y."/>
            <person name="Wyss M."/>
            <person name="Brugiroux S."/>
            <person name="Limenitakis J.P."/>
            <person name="Stecher B."/>
            <person name="McCoy K.D."/>
            <person name="Macpherson A.J."/>
        </authorList>
    </citation>
    <scope>NUCLEOTIDE SEQUENCE [LARGE SCALE GENOMIC DNA]</scope>
    <source>
        <strain evidence="4">YL27</strain>
    </source>
</reference>
<dbReference type="GO" id="GO:0004803">
    <property type="term" value="F:transposase activity"/>
    <property type="evidence" value="ECO:0007669"/>
    <property type="project" value="InterPro"/>
</dbReference>
<dbReference type="EMBL" id="CP015402">
    <property type="protein sequence ID" value="ANU64554.2"/>
    <property type="molecule type" value="Genomic_DNA"/>
</dbReference>
<name>A0A1B1SCJ8_9BACT</name>
<dbReference type="GO" id="GO:0003677">
    <property type="term" value="F:DNA binding"/>
    <property type="evidence" value="ECO:0007669"/>
    <property type="project" value="InterPro"/>
</dbReference>
<protein>
    <submittedName>
        <fullName evidence="3">DDE transposase</fullName>
    </submittedName>
</protein>
<evidence type="ECO:0000259" key="1">
    <source>
        <dbReference type="Pfam" id="PF01609"/>
    </source>
</evidence>
<organism evidence="3 4">
    <name type="scientific">Muribaculum intestinale</name>
    <dbReference type="NCBI Taxonomy" id="1796646"/>
    <lineage>
        <taxon>Bacteria</taxon>
        <taxon>Pseudomonadati</taxon>
        <taxon>Bacteroidota</taxon>
        <taxon>Bacteroidia</taxon>
        <taxon>Bacteroidales</taxon>
        <taxon>Muribaculaceae</taxon>
        <taxon>Muribaculum</taxon>
    </lineage>
</organism>
<dbReference type="NCBIfam" id="NF033580">
    <property type="entry name" value="transpos_IS5_3"/>
    <property type="match status" value="1"/>
</dbReference>
<keyword evidence="4" id="KW-1185">Reference proteome</keyword>
<dbReference type="Proteomes" id="UP000186351">
    <property type="component" value="Chromosome"/>
</dbReference>